<dbReference type="Proteomes" id="UP001649381">
    <property type="component" value="Unassembled WGS sequence"/>
</dbReference>
<dbReference type="Pfam" id="PF23023">
    <property type="entry name" value="Anti-Pycsar_Apyc1"/>
    <property type="match status" value="1"/>
</dbReference>
<evidence type="ECO:0000256" key="1">
    <source>
        <dbReference type="ARBA" id="ARBA00011738"/>
    </source>
</evidence>
<dbReference type="RefSeq" id="WP_236330754.1">
    <property type="nucleotide sequence ID" value="NZ_JAKIJS010000001.1"/>
</dbReference>
<feature type="binding site" evidence="8">
    <location>
        <position position="270"/>
    </location>
    <ligand>
        <name>Zn(2+)</name>
        <dbReference type="ChEBI" id="CHEBI:29105"/>
        <label>2</label>
        <note>catalytic</note>
    </ligand>
</feature>
<feature type="binding site" evidence="8">
    <location>
        <position position="66"/>
    </location>
    <ligand>
        <name>Zn(2+)</name>
        <dbReference type="ChEBI" id="CHEBI:29105"/>
        <label>1</label>
        <note>catalytic</note>
    </ligand>
</feature>
<feature type="binding site" evidence="8">
    <location>
        <position position="69"/>
    </location>
    <ligand>
        <name>Zn(2+)</name>
        <dbReference type="ChEBI" id="CHEBI:29105"/>
        <label>2</label>
        <note>catalytic</note>
    </ligand>
</feature>
<evidence type="ECO:0000313" key="10">
    <source>
        <dbReference type="Proteomes" id="UP001649381"/>
    </source>
</evidence>
<evidence type="ECO:0000256" key="2">
    <source>
        <dbReference type="ARBA" id="ARBA00022694"/>
    </source>
</evidence>
<dbReference type="NCBIfam" id="NF000801">
    <property type="entry name" value="PRK00055.1-3"/>
    <property type="match status" value="1"/>
</dbReference>
<keyword evidence="7 8" id="KW-0862">Zinc</keyword>
<keyword evidence="5 8" id="KW-0255">Endonuclease</keyword>
<dbReference type="Gene3D" id="3.60.15.10">
    <property type="entry name" value="Ribonuclease Z/Hydroxyacylglutathione hydrolase-like"/>
    <property type="match status" value="1"/>
</dbReference>
<dbReference type="EC" id="3.1.26.11" evidence="8"/>
<evidence type="ECO:0000256" key="5">
    <source>
        <dbReference type="ARBA" id="ARBA00022759"/>
    </source>
</evidence>
<dbReference type="PANTHER" id="PTHR46018">
    <property type="entry name" value="ZINC PHOSPHODIESTERASE ELAC PROTEIN 1"/>
    <property type="match status" value="1"/>
</dbReference>
<proteinExistence type="inferred from homology"/>
<name>A0ABS9GX45_9BACL</name>
<keyword evidence="2 8" id="KW-0819">tRNA processing</keyword>
<feature type="binding site" evidence="8">
    <location>
        <position position="212"/>
    </location>
    <ligand>
        <name>Zn(2+)</name>
        <dbReference type="ChEBI" id="CHEBI:29105"/>
        <label>1</label>
        <note>catalytic</note>
    </ligand>
</feature>
<keyword evidence="3 8" id="KW-0540">Nuclease</keyword>
<reference evidence="9 10" key="1">
    <citation type="submission" date="2022-01" db="EMBL/GenBank/DDBJ databases">
        <title>Alkalihalobacillus sp. EGI L200015, a novel bacterium isolated from a salt lake sediment.</title>
        <authorList>
            <person name="Gao L."/>
            <person name="Fang B.-Z."/>
            <person name="Li W.-J."/>
        </authorList>
    </citation>
    <scope>NUCLEOTIDE SEQUENCE [LARGE SCALE GENOMIC DNA]</scope>
    <source>
        <strain evidence="9 10">KCTC 12718</strain>
    </source>
</reference>
<protein>
    <recommendedName>
        <fullName evidence="8">Ribonuclease Z</fullName>
        <shortName evidence="8">RNase Z</shortName>
        <ecNumber evidence="8">3.1.26.11</ecNumber>
    </recommendedName>
    <alternativeName>
        <fullName evidence="8">tRNA 3 endonuclease</fullName>
    </alternativeName>
    <alternativeName>
        <fullName evidence="8">tRNase Z</fullName>
    </alternativeName>
</protein>
<keyword evidence="4 8" id="KW-0479">Metal-binding</keyword>
<comment type="function">
    <text evidence="8">Zinc phosphodiesterase, which displays some tRNA 3'-processing endonuclease activity. Probably involved in tRNA maturation, by removing a 3'-trailer from precursor tRNA.</text>
</comment>
<comment type="subunit">
    <text evidence="1 8">Homodimer.</text>
</comment>
<gene>
    <name evidence="8 9" type="primary">rnz</name>
    <name evidence="9" type="ORF">L2716_01075</name>
</gene>
<keyword evidence="6 8" id="KW-0378">Hydrolase</keyword>
<dbReference type="NCBIfam" id="TIGR02651">
    <property type="entry name" value="RNase_Z"/>
    <property type="match status" value="1"/>
</dbReference>
<evidence type="ECO:0000256" key="3">
    <source>
        <dbReference type="ARBA" id="ARBA00022722"/>
    </source>
</evidence>
<keyword evidence="10" id="KW-1185">Reference proteome</keyword>
<dbReference type="CDD" id="cd07717">
    <property type="entry name" value="RNaseZ_ZiPD-like_MBL-fold"/>
    <property type="match status" value="1"/>
</dbReference>
<comment type="similarity">
    <text evidence="8">Belongs to the RNase Z family.</text>
</comment>
<comment type="caution">
    <text evidence="9">The sequence shown here is derived from an EMBL/GenBank/DDBJ whole genome shotgun (WGS) entry which is preliminary data.</text>
</comment>
<dbReference type="GO" id="GO:0042781">
    <property type="term" value="F:3'-tRNA processing endoribonuclease activity"/>
    <property type="evidence" value="ECO:0007669"/>
    <property type="project" value="UniProtKB-EC"/>
</dbReference>
<evidence type="ECO:0000256" key="4">
    <source>
        <dbReference type="ARBA" id="ARBA00022723"/>
    </source>
</evidence>
<comment type="catalytic activity">
    <reaction evidence="8">
        <text>Endonucleolytic cleavage of RNA, removing extra 3' nucleotides from tRNA precursor, generating 3' termini of tRNAs. A 3'-hydroxy group is left at the tRNA terminus and a 5'-phosphoryl group is left at the trailer molecule.</text>
        <dbReference type="EC" id="3.1.26.11"/>
    </reaction>
</comment>
<comment type="cofactor">
    <cofactor evidence="8">
        <name>Zn(2+)</name>
        <dbReference type="ChEBI" id="CHEBI:29105"/>
    </cofactor>
    <text evidence="8">Binds 2 Zn(2+) ions.</text>
</comment>
<dbReference type="HAMAP" id="MF_01818">
    <property type="entry name" value="RNase_Z_BN"/>
    <property type="match status" value="1"/>
</dbReference>
<organism evidence="9 10">
    <name type="scientific">Pseudalkalibacillus berkeleyi</name>
    <dbReference type="NCBI Taxonomy" id="1069813"/>
    <lineage>
        <taxon>Bacteria</taxon>
        <taxon>Bacillati</taxon>
        <taxon>Bacillota</taxon>
        <taxon>Bacilli</taxon>
        <taxon>Bacillales</taxon>
        <taxon>Fictibacillaceae</taxon>
        <taxon>Pseudalkalibacillus</taxon>
    </lineage>
</organism>
<sequence>MEFQFLGTGAGIPSKGRNVSAMALRFMTDLQGTVWLFDCGEATQHQVLHTNLKLWQISKIFITHMHGDHIYGLPGVLGSRSFQGAESPLKVYGPKGIKEFITVTLETSRTYLKYPLEIIEIDDGFIEQENGYRIEVRQLEHVIPSYGFRIKEPDQPGRLKVEKLKEQGIPSGPIYGKLKAGQSVTLDDGRIINGADYTTELQPGRIVTICGDTRPSVKTVELARDADLFIHEATFAEGMDEKAIEYFHSTTNQAAQIAKDANVKRLILNHISSRYHDRSDELLESAVRVFPNTALAHDFSIFQLTKRNKE</sequence>
<evidence type="ECO:0000256" key="8">
    <source>
        <dbReference type="HAMAP-Rule" id="MF_01818"/>
    </source>
</evidence>
<dbReference type="SUPFAM" id="SSF56281">
    <property type="entry name" value="Metallo-hydrolase/oxidoreductase"/>
    <property type="match status" value="1"/>
</dbReference>
<feature type="binding site" evidence="8">
    <location>
        <position position="212"/>
    </location>
    <ligand>
        <name>Zn(2+)</name>
        <dbReference type="ChEBI" id="CHEBI:29105"/>
        <label>2</label>
        <note>catalytic</note>
    </ligand>
</feature>
<dbReference type="EMBL" id="JAKIJS010000001">
    <property type="protein sequence ID" value="MCF6136301.1"/>
    <property type="molecule type" value="Genomic_DNA"/>
</dbReference>
<dbReference type="InterPro" id="IPR036866">
    <property type="entry name" value="RibonucZ/Hydroxyglut_hydro"/>
</dbReference>
<accession>A0ABS9GX45</accession>
<evidence type="ECO:0000256" key="6">
    <source>
        <dbReference type="ARBA" id="ARBA00022801"/>
    </source>
</evidence>
<feature type="binding site" evidence="8">
    <location>
        <position position="64"/>
    </location>
    <ligand>
        <name>Zn(2+)</name>
        <dbReference type="ChEBI" id="CHEBI:29105"/>
        <label>1</label>
        <note>catalytic</note>
    </ligand>
</feature>
<evidence type="ECO:0000256" key="7">
    <source>
        <dbReference type="ARBA" id="ARBA00022833"/>
    </source>
</evidence>
<feature type="active site" description="Proton acceptor" evidence="8">
    <location>
        <position position="68"/>
    </location>
</feature>
<feature type="binding site" evidence="8">
    <location>
        <position position="141"/>
    </location>
    <ligand>
        <name>Zn(2+)</name>
        <dbReference type="ChEBI" id="CHEBI:29105"/>
        <label>1</label>
        <note>catalytic</note>
    </ligand>
</feature>
<feature type="binding site" evidence="8">
    <location>
        <position position="68"/>
    </location>
    <ligand>
        <name>Zn(2+)</name>
        <dbReference type="ChEBI" id="CHEBI:29105"/>
        <label>2</label>
        <note>catalytic</note>
    </ligand>
</feature>
<dbReference type="PANTHER" id="PTHR46018:SF2">
    <property type="entry name" value="ZINC PHOSPHODIESTERASE ELAC PROTEIN 1"/>
    <property type="match status" value="1"/>
</dbReference>
<evidence type="ECO:0000313" key="9">
    <source>
        <dbReference type="EMBL" id="MCF6136301.1"/>
    </source>
</evidence>
<dbReference type="InterPro" id="IPR013471">
    <property type="entry name" value="RNase_Z/BN"/>
</dbReference>